<evidence type="ECO:0008006" key="4">
    <source>
        <dbReference type="Google" id="ProtNLM"/>
    </source>
</evidence>
<keyword evidence="3" id="KW-1185">Reference proteome</keyword>
<organism evidence="2 3">
    <name type="scientific">Clavelina lepadiformis</name>
    <name type="common">Light-bulb sea squirt</name>
    <name type="synonym">Ascidia lepadiformis</name>
    <dbReference type="NCBI Taxonomy" id="159417"/>
    <lineage>
        <taxon>Eukaryota</taxon>
        <taxon>Metazoa</taxon>
        <taxon>Chordata</taxon>
        <taxon>Tunicata</taxon>
        <taxon>Ascidiacea</taxon>
        <taxon>Aplousobranchia</taxon>
        <taxon>Clavelinidae</taxon>
        <taxon>Clavelina</taxon>
    </lineage>
</organism>
<dbReference type="SUPFAM" id="SSF57756">
    <property type="entry name" value="Retrovirus zinc finger-like domains"/>
    <property type="match status" value="1"/>
</dbReference>
<dbReference type="Proteomes" id="UP001642483">
    <property type="component" value="Unassembled WGS sequence"/>
</dbReference>
<evidence type="ECO:0000313" key="2">
    <source>
        <dbReference type="EMBL" id="CAK8689753.1"/>
    </source>
</evidence>
<feature type="compositionally biased region" description="Basic and acidic residues" evidence="1">
    <location>
        <begin position="78"/>
        <end position="91"/>
    </location>
</feature>
<comment type="caution">
    <text evidence="2">The sequence shown here is derived from an EMBL/GenBank/DDBJ whole genome shotgun (WGS) entry which is preliminary data.</text>
</comment>
<accession>A0ABP0GDB5</accession>
<evidence type="ECO:0000256" key="1">
    <source>
        <dbReference type="SAM" id="MobiDB-lite"/>
    </source>
</evidence>
<feature type="region of interest" description="Disordered" evidence="1">
    <location>
        <begin position="132"/>
        <end position="210"/>
    </location>
</feature>
<dbReference type="InterPro" id="IPR036875">
    <property type="entry name" value="Znf_CCHC_sf"/>
</dbReference>
<proteinExistence type="predicted"/>
<dbReference type="EMBL" id="CAWYQH010000108">
    <property type="protein sequence ID" value="CAK8689753.1"/>
    <property type="molecule type" value="Genomic_DNA"/>
</dbReference>
<sequence length="301" mass="33580">MCVGSLAVFSGTAISPLQAQVIVPSSDSIVFSKTVSVSSPLSSLSSYLYLGKIRCAVSYDGQIETCSFCTEQGHKFRDCPKRMRTGDRDADNQDVPMTTTRNVESEEEKPEPPPSESQKVFSALAETIELLREKSTKDKEKSRTGAEPSLEKSPELEPDERASERPLERDQSETRGNKRKNISGNSDDQPAEEREQEQPEKRGFMDGQIPFDASSFPANLTRMIPCSCGAHTRIRRNRNSSRTIPNFKEPSNCKGCIAAFMRCACTSFSIIRVVNRLKPFKCEGCEMTYEPKTKHLDVTIN</sequence>
<reference evidence="2 3" key="1">
    <citation type="submission" date="2024-02" db="EMBL/GenBank/DDBJ databases">
        <authorList>
            <person name="Daric V."/>
            <person name="Darras S."/>
        </authorList>
    </citation>
    <scope>NUCLEOTIDE SEQUENCE [LARGE SCALE GENOMIC DNA]</scope>
</reference>
<feature type="region of interest" description="Disordered" evidence="1">
    <location>
        <begin position="78"/>
        <end position="119"/>
    </location>
</feature>
<gene>
    <name evidence="2" type="ORF">CVLEPA_LOCUS21719</name>
</gene>
<evidence type="ECO:0000313" key="3">
    <source>
        <dbReference type="Proteomes" id="UP001642483"/>
    </source>
</evidence>
<feature type="compositionally biased region" description="Basic and acidic residues" evidence="1">
    <location>
        <begin position="191"/>
        <end position="204"/>
    </location>
</feature>
<feature type="compositionally biased region" description="Basic and acidic residues" evidence="1">
    <location>
        <begin position="132"/>
        <end position="176"/>
    </location>
</feature>
<protein>
    <recommendedName>
        <fullName evidence="4">CCHC-type domain-containing protein</fullName>
    </recommendedName>
</protein>
<name>A0ABP0GDB5_CLALP</name>